<dbReference type="Pfam" id="PF01370">
    <property type="entry name" value="Epimerase"/>
    <property type="match status" value="1"/>
</dbReference>
<sequence>MGKAIFITGGSGYIGRTLIALALSRGYTVTALSRTPSSDTTLSSLGARPIRGDLSTLSILTERAAQADIVISIADALASDHSMSRTERFRINDAANNALAEGLKGTGKALVLTGGSLHAAALPNHELTDESSPGWPEGHWAAFNLGGIQQRWLDMGVRVCQVRLAPYVYGRGGSGVGLFMKMWAQAGQGMVVDGGAMCTTTVHVDDAVRLYLLVAEKGRKGESYNATAETNITQAHLAQAICRVIDVPCKELSLDKAALKVGPFLAGFLSAENRASNRKAREELGWEVRGVGILRDIENGSYVEVAKALKDGRGA</sequence>
<dbReference type="SUPFAM" id="SSF51735">
    <property type="entry name" value="NAD(P)-binding Rossmann-fold domains"/>
    <property type="match status" value="1"/>
</dbReference>
<dbReference type="OrthoDB" id="10262413at2759"/>
<dbReference type="EMBL" id="SWKV01000047">
    <property type="protein sequence ID" value="KAF3036854.1"/>
    <property type="molecule type" value="Genomic_DNA"/>
</dbReference>
<reference evidence="2" key="1">
    <citation type="submission" date="2019-04" db="EMBL/GenBank/DDBJ databases">
        <title>Sequencing of skin fungus with MAO and IRED activity.</title>
        <authorList>
            <person name="Marsaioli A.J."/>
            <person name="Bonatto J.M.C."/>
            <person name="Reis Junior O."/>
        </authorList>
    </citation>
    <scope>NUCLEOTIDE SEQUENCE</scope>
    <source>
        <strain evidence="2">28M1</strain>
    </source>
</reference>
<gene>
    <name evidence="2" type="ORF">E8E12_008093</name>
</gene>
<protein>
    <recommendedName>
        <fullName evidence="1">NAD-dependent epimerase/dehydratase domain-containing protein</fullName>
    </recommendedName>
</protein>
<name>A0A9P4WN69_9PLEO</name>
<evidence type="ECO:0000313" key="3">
    <source>
        <dbReference type="Proteomes" id="UP000758155"/>
    </source>
</evidence>
<feature type="domain" description="NAD-dependent epimerase/dehydratase" evidence="1">
    <location>
        <begin position="5"/>
        <end position="225"/>
    </location>
</feature>
<comment type="caution">
    <text evidence="2">The sequence shown here is derived from an EMBL/GenBank/DDBJ whole genome shotgun (WGS) entry which is preliminary data.</text>
</comment>
<dbReference type="AlphaFoldDB" id="A0A9P4WN69"/>
<keyword evidence="3" id="KW-1185">Reference proteome</keyword>
<dbReference type="GO" id="GO:0004029">
    <property type="term" value="F:aldehyde dehydrogenase (NAD+) activity"/>
    <property type="evidence" value="ECO:0007669"/>
    <property type="project" value="TreeGrafter"/>
</dbReference>
<dbReference type="PANTHER" id="PTHR48079:SF5">
    <property type="entry name" value="DEPENDENT EPIMERASE_DEHYDRATASE, PUTATIVE (AFU_ORTHOLOGUE AFUA_7G00180)-RELATED"/>
    <property type="match status" value="1"/>
</dbReference>
<dbReference type="InterPro" id="IPR051783">
    <property type="entry name" value="NAD(P)-dependent_oxidoreduct"/>
</dbReference>
<dbReference type="Proteomes" id="UP000758155">
    <property type="component" value="Unassembled WGS sequence"/>
</dbReference>
<dbReference type="Gene3D" id="3.40.50.720">
    <property type="entry name" value="NAD(P)-binding Rossmann-like Domain"/>
    <property type="match status" value="1"/>
</dbReference>
<dbReference type="InterPro" id="IPR036291">
    <property type="entry name" value="NAD(P)-bd_dom_sf"/>
</dbReference>
<dbReference type="GO" id="GO:0005737">
    <property type="term" value="C:cytoplasm"/>
    <property type="evidence" value="ECO:0007669"/>
    <property type="project" value="TreeGrafter"/>
</dbReference>
<evidence type="ECO:0000313" key="2">
    <source>
        <dbReference type="EMBL" id="KAF3036854.1"/>
    </source>
</evidence>
<organism evidence="2 3">
    <name type="scientific">Didymella heteroderae</name>
    <dbReference type="NCBI Taxonomy" id="1769908"/>
    <lineage>
        <taxon>Eukaryota</taxon>
        <taxon>Fungi</taxon>
        <taxon>Dikarya</taxon>
        <taxon>Ascomycota</taxon>
        <taxon>Pezizomycotina</taxon>
        <taxon>Dothideomycetes</taxon>
        <taxon>Pleosporomycetidae</taxon>
        <taxon>Pleosporales</taxon>
        <taxon>Pleosporineae</taxon>
        <taxon>Didymellaceae</taxon>
        <taxon>Didymella</taxon>
    </lineage>
</organism>
<dbReference type="PANTHER" id="PTHR48079">
    <property type="entry name" value="PROTEIN YEEZ"/>
    <property type="match status" value="1"/>
</dbReference>
<evidence type="ECO:0000259" key="1">
    <source>
        <dbReference type="Pfam" id="PF01370"/>
    </source>
</evidence>
<proteinExistence type="predicted"/>
<dbReference type="InterPro" id="IPR001509">
    <property type="entry name" value="Epimerase_deHydtase"/>
</dbReference>
<accession>A0A9P4WN69</accession>